<keyword evidence="3" id="KW-0472">Membrane</keyword>
<dbReference type="Proteomes" id="UP001595443">
    <property type="component" value="Unassembled WGS sequence"/>
</dbReference>
<dbReference type="Pfam" id="PF13779">
    <property type="entry name" value="DUF4175"/>
    <property type="match status" value="1"/>
</dbReference>
<feature type="transmembrane region" description="Helical" evidence="3">
    <location>
        <begin position="155"/>
        <end position="174"/>
    </location>
</feature>
<organism evidence="4 5">
    <name type="scientific">Acidimangrovimonas pyrenivorans</name>
    <dbReference type="NCBI Taxonomy" id="2030798"/>
    <lineage>
        <taxon>Bacteria</taxon>
        <taxon>Pseudomonadati</taxon>
        <taxon>Pseudomonadota</taxon>
        <taxon>Alphaproteobacteria</taxon>
        <taxon>Rhodobacterales</taxon>
        <taxon>Paracoccaceae</taxon>
        <taxon>Acidimangrovimonas</taxon>
    </lineage>
</organism>
<feature type="transmembrane region" description="Helical" evidence="3">
    <location>
        <begin position="59"/>
        <end position="78"/>
    </location>
</feature>
<dbReference type="NCBIfam" id="TIGR02302">
    <property type="entry name" value="aProt_lowcomp"/>
    <property type="match status" value="1"/>
</dbReference>
<feature type="region of interest" description="Disordered" evidence="2">
    <location>
        <begin position="769"/>
        <end position="820"/>
    </location>
</feature>
<evidence type="ECO:0000313" key="5">
    <source>
        <dbReference type="Proteomes" id="UP001595443"/>
    </source>
</evidence>
<dbReference type="PANTHER" id="PTHR33137">
    <property type="entry name" value="MEDIATOR OF RNA POLYMERASE II TRANSCRIPTION SUBUNIT 15A-RELATED"/>
    <property type="match status" value="1"/>
</dbReference>
<dbReference type="RefSeq" id="WP_377833113.1">
    <property type="nucleotide sequence ID" value="NZ_JBHRSK010000006.1"/>
</dbReference>
<evidence type="ECO:0000256" key="2">
    <source>
        <dbReference type="SAM" id="MobiDB-lite"/>
    </source>
</evidence>
<keyword evidence="1" id="KW-0175">Coiled coil</keyword>
<protein>
    <submittedName>
        <fullName evidence="4">TIGR02302 family protein</fullName>
    </submittedName>
</protein>
<keyword evidence="3" id="KW-0812">Transmembrane</keyword>
<sequence length="856" mass="94029">MTETNLSLEAALARVKLPLALTWAGLWLERITRAFWPVWTILLGLFAALAFGLQDILPLWADWAGLAACGLGVVWSLIAGGMRFRRPGHDEVLDRLDARLPGRPLAALRDHQAIGAADGESVAVWRTHIERMTERAAQARPVAPDLRLSARDPLALRYVTLIAAILALLFGNVGRVIGVQDLAPGPGAALAAGPAWEGWIQPPAYTGKPSLYLNDITRDGFSLPVGSHVILRLYGKQGALKVTQDLSAPAPTEPETKPTGPASTDPSAPAQNFDIARSGTLAIEGPGGRSWKITVIPDGTPSVKFLGTATRRASGEMHQRFAAHDDYGVTTGRARISLDTGALDRRYGLAVKPEKRDPIVLDLPMPISGDRTKFDETLIENLSKDAWANLPVEMTLSVEDAAGHITTTAPHQMVLPGRRFFEPLAAAVIEMRRDLLWSRANGKRTAQILRAITNKPEGFIRNESAYLLLRITLRRLERANEEGLTKEVRDEIAESLWQVAVQIEDGDLSNALERLRRAQDRLSEAIRNGASKDEIASLMDELNKALRDYMRQLAQQQQNNPDKQSAENQQSLKITGDQLQQMLDRLQQLMEQGRMAEAQQLLDQLSRMMENMRVAQGQNGMPIPGQQQMQGLADTLRQQQGLSDRAFRNLQNQGQGQGQQPGEGDMGMGERPDQPGQGMQPGQGQQGQGGDAQALADRQRALRDQLRRQAQQGLPGAGTPEGKAGREALDRAGRAMDRAEQALRNNDMAGALDRQAEAMDALREGMRNLGRAMARNDPQQGQQGGNSDQAMGGQGRDPLGRQTGETGRMGTDRSLLQGEDIYRRAQELLKELRRRSGDQSRPEVERDYLKRLLEPF</sequence>
<keyword evidence="5" id="KW-1185">Reference proteome</keyword>
<feature type="coiled-coil region" evidence="1">
    <location>
        <begin position="508"/>
        <end position="618"/>
    </location>
</feature>
<feature type="region of interest" description="Disordered" evidence="2">
    <location>
        <begin position="651"/>
        <end position="697"/>
    </location>
</feature>
<dbReference type="PANTHER" id="PTHR33137:SF4">
    <property type="entry name" value="MEDIATOR OF RNA POLYMERASE II TRANSCRIPTION SUBUNIT 15A-RELATED"/>
    <property type="match status" value="1"/>
</dbReference>
<feature type="transmembrane region" description="Helical" evidence="3">
    <location>
        <begin position="34"/>
        <end position="53"/>
    </location>
</feature>
<evidence type="ECO:0000256" key="1">
    <source>
        <dbReference type="SAM" id="Coils"/>
    </source>
</evidence>
<gene>
    <name evidence="4" type="ORF">ACFOES_09935</name>
</gene>
<comment type="caution">
    <text evidence="4">The sequence shown here is derived from an EMBL/GenBank/DDBJ whole genome shotgun (WGS) entry which is preliminary data.</text>
</comment>
<feature type="region of interest" description="Disordered" evidence="2">
    <location>
        <begin position="248"/>
        <end position="272"/>
    </location>
</feature>
<feature type="compositionally biased region" description="Gly residues" evidence="2">
    <location>
        <begin position="655"/>
        <end position="667"/>
    </location>
</feature>
<keyword evidence="3" id="KW-1133">Transmembrane helix</keyword>
<accession>A0ABV7AH32</accession>
<feature type="compositionally biased region" description="Gly residues" evidence="2">
    <location>
        <begin position="679"/>
        <end position="690"/>
    </location>
</feature>
<dbReference type="EMBL" id="JBHRSK010000006">
    <property type="protein sequence ID" value="MFC2968413.1"/>
    <property type="molecule type" value="Genomic_DNA"/>
</dbReference>
<evidence type="ECO:0000313" key="4">
    <source>
        <dbReference type="EMBL" id="MFC2968413.1"/>
    </source>
</evidence>
<dbReference type="InterPro" id="IPR044661">
    <property type="entry name" value="MED15a/b/c-like"/>
</dbReference>
<evidence type="ECO:0000256" key="3">
    <source>
        <dbReference type="SAM" id="Phobius"/>
    </source>
</evidence>
<reference evidence="5" key="1">
    <citation type="journal article" date="2019" name="Int. J. Syst. Evol. Microbiol.">
        <title>The Global Catalogue of Microorganisms (GCM) 10K type strain sequencing project: providing services to taxonomists for standard genome sequencing and annotation.</title>
        <authorList>
            <consortium name="The Broad Institute Genomics Platform"/>
            <consortium name="The Broad Institute Genome Sequencing Center for Infectious Disease"/>
            <person name="Wu L."/>
            <person name="Ma J."/>
        </authorList>
    </citation>
    <scope>NUCLEOTIDE SEQUENCE [LARGE SCALE GENOMIC DNA]</scope>
    <source>
        <strain evidence="5">KCTC 62192</strain>
    </source>
</reference>
<name>A0ABV7AH32_9RHOB</name>
<proteinExistence type="predicted"/>
<dbReference type="InterPro" id="IPR012683">
    <property type="entry name" value="CHP02302_TM"/>
</dbReference>
<feature type="compositionally biased region" description="Polar residues" evidence="2">
    <location>
        <begin position="777"/>
        <end position="789"/>
    </location>
</feature>